<protein>
    <submittedName>
        <fullName evidence="1">Uncharacterized protein</fullName>
    </submittedName>
</protein>
<evidence type="ECO:0000313" key="1">
    <source>
        <dbReference type="EMBL" id="UBF23196.1"/>
    </source>
</evidence>
<dbReference type="Proteomes" id="UP000827814">
    <property type="component" value="Segment"/>
</dbReference>
<gene>
    <name evidence="1" type="ORF">HATV-2_gp45</name>
</gene>
<keyword evidence="2" id="KW-1185">Reference proteome</keyword>
<organism evidence="1 2">
    <name type="scientific">Haloarcula tailed virus 2</name>
    <dbReference type="NCBI Taxonomy" id="2877989"/>
    <lineage>
        <taxon>Viruses</taxon>
        <taxon>Duplodnaviria</taxon>
        <taxon>Heunggongvirae</taxon>
        <taxon>Uroviricota</taxon>
        <taxon>Caudoviricetes</taxon>
        <taxon>Thumleimavirales</taxon>
        <taxon>Soleiviridae</taxon>
        <taxon>Eilatmyovirus</taxon>
        <taxon>Eilatmyovirus salis</taxon>
        <taxon>Eilatmyovirus HATV2</taxon>
    </lineage>
</organism>
<evidence type="ECO:0000313" key="2">
    <source>
        <dbReference type="Proteomes" id="UP000827814"/>
    </source>
</evidence>
<reference evidence="1" key="1">
    <citation type="submission" date="2021-05" db="EMBL/GenBank/DDBJ databases">
        <title>Diversity, taxonomy and evolution of archaeal viruses of the class Caudoviricetes.</title>
        <authorList>
            <person name="Liu Y."/>
            <person name="Demina T.A."/>
            <person name="Roux S."/>
            <person name="Aiewsakun P."/>
            <person name="Kazlauskas D."/>
            <person name="Simmonds P."/>
            <person name="Prangishvili D."/>
            <person name="Oksanen H.M."/>
            <person name="Krupovic M."/>
        </authorList>
    </citation>
    <scope>NUCLEOTIDE SEQUENCE</scope>
    <source>
        <strain evidence="1">HATV-2/44</strain>
    </source>
</reference>
<sequence>MVEVTEVRESGIEIVEELEGGDGERLYHARLPERMDITVGESAGHSMVVTNVEYIMLVEADFEANEMEQAMLGVEHVKETVIAVSNPDAEAGIAILVDEEDANIDALLEEFEESEL</sequence>
<accession>A0AAE8Y0L0</accession>
<name>A0AAE8Y0L0_9CAUD</name>
<dbReference type="EMBL" id="MZ334525">
    <property type="protein sequence ID" value="UBF23196.1"/>
    <property type="molecule type" value="Genomic_DNA"/>
</dbReference>
<proteinExistence type="predicted"/>